<dbReference type="Gene3D" id="2.60.120.260">
    <property type="entry name" value="Galactose-binding domain-like"/>
    <property type="match status" value="1"/>
</dbReference>
<accession>A0A4Y8AU56</accession>
<dbReference type="OrthoDB" id="9815940at2"/>
<evidence type="ECO:0000256" key="1">
    <source>
        <dbReference type="ARBA" id="ARBA00022729"/>
    </source>
</evidence>
<dbReference type="InterPro" id="IPR028974">
    <property type="entry name" value="TSP_type-3_rpt"/>
</dbReference>
<dbReference type="PANTHER" id="PTHR10199">
    <property type="entry name" value="THROMBOSPONDIN"/>
    <property type="match status" value="1"/>
</dbReference>
<dbReference type="Gene3D" id="4.10.1080.10">
    <property type="entry name" value="TSP type-3 repeat"/>
    <property type="match status" value="1"/>
</dbReference>
<organism evidence="5 6">
    <name type="scientific">Gramella jeungdoensis</name>
    <dbReference type="NCBI Taxonomy" id="708091"/>
    <lineage>
        <taxon>Bacteria</taxon>
        <taxon>Pseudomonadati</taxon>
        <taxon>Bacteroidota</taxon>
        <taxon>Flavobacteriia</taxon>
        <taxon>Flavobacteriales</taxon>
        <taxon>Flavobacteriaceae</taxon>
        <taxon>Christiangramia</taxon>
    </lineage>
</organism>
<dbReference type="EMBL" id="SNQI01000002">
    <property type="protein sequence ID" value="TEW75387.1"/>
    <property type="molecule type" value="Genomic_DNA"/>
</dbReference>
<feature type="chain" id="PRO_5021470328" description="Bacterial repeat domain-containing protein" evidence="3">
    <location>
        <begin position="19"/>
        <end position="398"/>
    </location>
</feature>
<dbReference type="AlphaFoldDB" id="A0A4Y8AU56"/>
<reference evidence="5 6" key="1">
    <citation type="journal article" date="2011" name="J. Microbiol.">
        <title>Gramella jeungdoensis sp. nov., isolated from a solar saltern in Korea.</title>
        <authorList>
            <person name="Joung Y."/>
            <person name="Kim H."/>
            <person name="Jang T."/>
            <person name="Ahn T.S."/>
            <person name="Joh K."/>
        </authorList>
    </citation>
    <scope>NUCLEOTIDE SEQUENCE [LARGE SCALE GENOMIC DNA]</scope>
    <source>
        <strain evidence="5 6">KCTC 23123</strain>
    </source>
</reference>
<evidence type="ECO:0000313" key="5">
    <source>
        <dbReference type="EMBL" id="TEW75387.1"/>
    </source>
</evidence>
<dbReference type="GO" id="GO:0005509">
    <property type="term" value="F:calcium ion binding"/>
    <property type="evidence" value="ECO:0007669"/>
    <property type="project" value="InterPro"/>
</dbReference>
<keyword evidence="2" id="KW-0106">Calcium</keyword>
<keyword evidence="1 3" id="KW-0732">Signal</keyword>
<sequence length="398" mass="43594">MKTYFNAFFLLLLTISCAPEEAIVNNYNLSTKVEPANSGTIASISQPNSNVVQLYAVPAEFYLFKGWKSENATDPLITENNIFVVLDANKVVTALFELKDTDEDGVTDDIDLCPDTPSYEAADANGCSISQRDSDNDGVMDDIDNCIQTENPDQLDFDSDGIGDVCDNDIDNDGILNELDLCAETPIDELVNGDGCSPSEIGVQGVNFMNSYLSGGSADVIEIAVKGESASIYEELSSDPACNDAWYPRGSLCDQEPYVNDPDFSYRQNGNSGATWGIDDFDFNAYGILVIDLGSEQFINTMSVFQMFSDGKATHIEAYAYPNATAAPSSSDSNWSQLFPYTEVGEGTEIDSNTVSDPLKIQFTTVYTRYIMLYVKNDGSLGDEDYIELRQVKAFYTD</sequence>
<dbReference type="SUPFAM" id="SSF103647">
    <property type="entry name" value="TSP type-3 repeat"/>
    <property type="match status" value="1"/>
</dbReference>
<proteinExistence type="predicted"/>
<feature type="signal peptide" evidence="3">
    <location>
        <begin position="1"/>
        <end position="18"/>
    </location>
</feature>
<keyword evidence="6" id="KW-1185">Reference proteome</keyword>
<dbReference type="Pfam" id="PF18998">
    <property type="entry name" value="Flg_new_2"/>
    <property type="match status" value="1"/>
</dbReference>
<name>A0A4Y8AU56_9FLAO</name>
<dbReference type="RefSeq" id="WP_134247757.1">
    <property type="nucleotide sequence ID" value="NZ_SNQI01000002.1"/>
</dbReference>
<evidence type="ECO:0000313" key="6">
    <source>
        <dbReference type="Proteomes" id="UP000298517"/>
    </source>
</evidence>
<gene>
    <name evidence="5" type="ORF">E2488_07700</name>
</gene>
<dbReference type="Proteomes" id="UP000298517">
    <property type="component" value="Unassembled WGS sequence"/>
</dbReference>
<evidence type="ECO:0000256" key="2">
    <source>
        <dbReference type="ARBA" id="ARBA00022837"/>
    </source>
</evidence>
<comment type="caution">
    <text evidence="5">The sequence shown here is derived from an EMBL/GenBank/DDBJ whole genome shotgun (WGS) entry which is preliminary data.</text>
</comment>
<evidence type="ECO:0000256" key="3">
    <source>
        <dbReference type="SAM" id="SignalP"/>
    </source>
</evidence>
<dbReference type="Pfam" id="PF02412">
    <property type="entry name" value="TSP_3"/>
    <property type="match status" value="3"/>
</dbReference>
<dbReference type="PROSITE" id="PS51257">
    <property type="entry name" value="PROKAR_LIPOPROTEIN"/>
    <property type="match status" value="1"/>
</dbReference>
<protein>
    <recommendedName>
        <fullName evidence="4">Bacterial repeat domain-containing protein</fullName>
    </recommendedName>
</protein>
<dbReference type="InterPro" id="IPR044060">
    <property type="entry name" value="Bacterial_rp_domain"/>
</dbReference>
<feature type="domain" description="Bacterial repeat" evidence="4">
    <location>
        <begin position="30"/>
        <end position="98"/>
    </location>
</feature>
<evidence type="ECO:0000259" key="4">
    <source>
        <dbReference type="Pfam" id="PF18998"/>
    </source>
</evidence>
<dbReference type="InterPro" id="IPR003367">
    <property type="entry name" value="Thrombospondin_3-like_rpt"/>
</dbReference>
<dbReference type="PANTHER" id="PTHR10199:SF119">
    <property type="entry name" value="RE20510P"/>
    <property type="match status" value="1"/>
</dbReference>
<dbReference type="GO" id="GO:0007155">
    <property type="term" value="P:cell adhesion"/>
    <property type="evidence" value="ECO:0007669"/>
    <property type="project" value="InterPro"/>
</dbReference>